<sequence>MCHSINSQHIYRYRCKSDTHFILEPAMKVVSYSTKQYDRIHFDQINKQGNFNFDIEYFDFPLTPQTAKNAAGADAVCIFVNDDASRAVLKELAKLEVKILALRCAGFNNVDLAAAKKLAIQVVRVPAYSPEAVAEHTVGLMLCLNRRIHRAYQRTRDANFSLEGLTGFNMHNRTAGIIGTGKIGLATLRILKGFGMKLLAYDPYPSEAALKLGAKYVDLDALLKHSDIISLHCPLTKENHHLLNEQSFNKMKDGVMVINTSRGGLIDSNAAIEALKKQKVGALGMDVYENERELFFEDKSNDVIQDDVFRRLSACNNVLFTGHQAFLTEEALNNISETTLQNIKQIAKGKPCANKIEA</sequence>
<keyword evidence="2 4" id="KW-0560">Oxidoreductase</keyword>
<keyword evidence="3" id="KW-0520">NAD</keyword>
<dbReference type="GO" id="GO:0051287">
    <property type="term" value="F:NAD binding"/>
    <property type="evidence" value="ECO:0007669"/>
    <property type="project" value="InterPro"/>
</dbReference>
<dbReference type="Pfam" id="PF00389">
    <property type="entry name" value="2-Hacid_dh"/>
    <property type="match status" value="1"/>
</dbReference>
<dbReference type="InterPro" id="IPR036291">
    <property type="entry name" value="NAD(P)-bd_dom_sf"/>
</dbReference>
<dbReference type="PROSITE" id="PS00671">
    <property type="entry name" value="D_2_HYDROXYACID_DH_3"/>
    <property type="match status" value="1"/>
</dbReference>
<dbReference type="PROSITE" id="PS00670">
    <property type="entry name" value="D_2_HYDROXYACID_DH_2"/>
    <property type="match status" value="1"/>
</dbReference>
<dbReference type="Pfam" id="PF02826">
    <property type="entry name" value="2-Hacid_dh_C"/>
    <property type="match status" value="1"/>
</dbReference>
<dbReference type="InterPro" id="IPR029752">
    <property type="entry name" value="D-isomer_DH_CS1"/>
</dbReference>
<dbReference type="SUPFAM" id="SSF51735">
    <property type="entry name" value="NAD(P)-binding Rossmann-fold domains"/>
    <property type="match status" value="1"/>
</dbReference>
<gene>
    <name evidence="7" type="primary">ldhA</name>
    <name evidence="7" type="ORF">ARN_09480</name>
</gene>
<dbReference type="GO" id="GO:0008720">
    <property type="term" value="F:D-lactate dehydrogenase (NAD+) activity"/>
    <property type="evidence" value="ECO:0007669"/>
    <property type="project" value="TreeGrafter"/>
</dbReference>
<dbReference type="FunFam" id="3.40.50.720:FF:000050">
    <property type="entry name" value="D-lactate dehydrogenase"/>
    <property type="match status" value="1"/>
</dbReference>
<evidence type="ECO:0000256" key="3">
    <source>
        <dbReference type="ARBA" id="ARBA00023027"/>
    </source>
</evidence>
<accession>D2TXV8</accession>
<reference evidence="7" key="1">
    <citation type="journal article" date="2010" name="Insect Mol. Biol.">
        <title>The draft genome sequence of Arsenophonus nasoniae, son-killer bacterium of Nasonia vitripennis, reveals genes associated with virulence and symbiosis.</title>
        <authorList>
            <person name="Wilkes T."/>
            <person name="Darby A.C."/>
            <person name="Choi J."/>
            <person name="Colborne J.K."/>
            <person name="Werren J.H."/>
            <person name="Hurst G.D.D."/>
        </authorList>
    </citation>
    <scope>NUCLEOTIDE SEQUENCE</scope>
</reference>
<dbReference type="Gene3D" id="3.40.50.720">
    <property type="entry name" value="NAD(P)-binding Rossmann-like Domain"/>
    <property type="match status" value="2"/>
</dbReference>
<feature type="domain" description="D-isomer specific 2-hydroxyacid dehydrogenase NAD-binding" evidence="6">
    <location>
        <begin position="138"/>
        <end position="325"/>
    </location>
</feature>
<evidence type="ECO:0000256" key="1">
    <source>
        <dbReference type="ARBA" id="ARBA00005854"/>
    </source>
</evidence>
<protein>
    <submittedName>
        <fullName evidence="7">D-lactate dehydrogenase</fullName>
    </submittedName>
</protein>
<dbReference type="SUPFAM" id="SSF52283">
    <property type="entry name" value="Formate/glycerate dehydrogenase catalytic domain-like"/>
    <property type="match status" value="1"/>
</dbReference>
<dbReference type="InterPro" id="IPR029753">
    <property type="entry name" value="D-isomer_DH_CS"/>
</dbReference>
<dbReference type="CDD" id="cd12183">
    <property type="entry name" value="LDH_like_2"/>
    <property type="match status" value="1"/>
</dbReference>
<dbReference type="InterPro" id="IPR058205">
    <property type="entry name" value="D-LDH-like"/>
</dbReference>
<comment type="similarity">
    <text evidence="1 4">Belongs to the D-isomer specific 2-hydroxyacid dehydrogenase family.</text>
</comment>
<dbReference type="EMBL" id="FN545178">
    <property type="protein sequence ID" value="CBA72233.1"/>
    <property type="molecule type" value="Genomic_DNA"/>
</dbReference>
<dbReference type="PROSITE" id="PS00065">
    <property type="entry name" value="D_2_HYDROXYACID_DH_1"/>
    <property type="match status" value="1"/>
</dbReference>
<evidence type="ECO:0000259" key="5">
    <source>
        <dbReference type="Pfam" id="PF00389"/>
    </source>
</evidence>
<evidence type="ECO:0000313" key="7">
    <source>
        <dbReference type="EMBL" id="CBA72233.1"/>
    </source>
</evidence>
<proteinExistence type="inferred from homology"/>
<organism evidence="7">
    <name type="scientific">Arsenophonus nasoniae</name>
    <name type="common">son-killer infecting Nasonia vitripennis</name>
    <dbReference type="NCBI Taxonomy" id="638"/>
    <lineage>
        <taxon>Bacteria</taxon>
        <taxon>Pseudomonadati</taxon>
        <taxon>Pseudomonadota</taxon>
        <taxon>Gammaproteobacteria</taxon>
        <taxon>Enterobacterales</taxon>
        <taxon>Morganellaceae</taxon>
        <taxon>Arsenophonus</taxon>
    </lineage>
</organism>
<name>D2TXV8_9GAMM</name>
<dbReference type="PANTHER" id="PTHR43026:SF1">
    <property type="entry name" value="2-HYDROXYACID DEHYDROGENASE HOMOLOG 1-RELATED"/>
    <property type="match status" value="1"/>
</dbReference>
<dbReference type="InterPro" id="IPR006139">
    <property type="entry name" value="D-isomer_2_OHA_DH_cat_dom"/>
</dbReference>
<dbReference type="PANTHER" id="PTHR43026">
    <property type="entry name" value="2-HYDROXYACID DEHYDROGENASE HOMOLOG 1-RELATED"/>
    <property type="match status" value="1"/>
</dbReference>
<evidence type="ECO:0000256" key="4">
    <source>
        <dbReference type="RuleBase" id="RU003719"/>
    </source>
</evidence>
<dbReference type="AlphaFoldDB" id="D2TXV8"/>
<dbReference type="InterPro" id="IPR006140">
    <property type="entry name" value="D-isomer_DH_NAD-bd"/>
</dbReference>
<evidence type="ECO:0000259" key="6">
    <source>
        <dbReference type="Pfam" id="PF02826"/>
    </source>
</evidence>
<feature type="domain" description="D-isomer specific 2-hydroxyacid dehydrogenase catalytic" evidence="5">
    <location>
        <begin position="37"/>
        <end position="356"/>
    </location>
</feature>
<evidence type="ECO:0000256" key="2">
    <source>
        <dbReference type="ARBA" id="ARBA00023002"/>
    </source>
</evidence>